<evidence type="ECO:0008006" key="4">
    <source>
        <dbReference type="Google" id="ProtNLM"/>
    </source>
</evidence>
<comment type="caution">
    <text evidence="2">The sequence shown here is derived from an EMBL/GenBank/DDBJ whole genome shotgun (WGS) entry which is preliminary data.</text>
</comment>
<evidence type="ECO:0000256" key="1">
    <source>
        <dbReference type="SAM" id="Phobius"/>
    </source>
</evidence>
<name>A0ABP8UKN1_9ACTN</name>
<proteinExistence type="predicted"/>
<dbReference type="RefSeq" id="WP_345434460.1">
    <property type="nucleotide sequence ID" value="NZ_BAABHK010000009.1"/>
</dbReference>
<sequence length="76" mass="8389">MASAGYNFVRWLGGAIAPYAASRLGDGIDPALPYYADALCCLAGMAVLYARRHHLRTLDRADIDHTFQDARVLVRH</sequence>
<evidence type="ECO:0000313" key="3">
    <source>
        <dbReference type="Proteomes" id="UP001501442"/>
    </source>
</evidence>
<feature type="transmembrane region" description="Helical" evidence="1">
    <location>
        <begin position="32"/>
        <end position="50"/>
    </location>
</feature>
<dbReference type="Proteomes" id="UP001501442">
    <property type="component" value="Unassembled WGS sequence"/>
</dbReference>
<protein>
    <recommendedName>
        <fullName evidence="4">DUF1232 domain-containing protein</fullName>
    </recommendedName>
</protein>
<evidence type="ECO:0000313" key="2">
    <source>
        <dbReference type="EMBL" id="GAA4631290.1"/>
    </source>
</evidence>
<dbReference type="InterPro" id="IPR036259">
    <property type="entry name" value="MFS_trans_sf"/>
</dbReference>
<keyword evidence="1" id="KW-0472">Membrane</keyword>
<organism evidence="2 3">
    <name type="scientific">Actinoallomurus vinaceus</name>
    <dbReference type="NCBI Taxonomy" id="1080074"/>
    <lineage>
        <taxon>Bacteria</taxon>
        <taxon>Bacillati</taxon>
        <taxon>Actinomycetota</taxon>
        <taxon>Actinomycetes</taxon>
        <taxon>Streptosporangiales</taxon>
        <taxon>Thermomonosporaceae</taxon>
        <taxon>Actinoallomurus</taxon>
    </lineage>
</organism>
<keyword evidence="3" id="KW-1185">Reference proteome</keyword>
<dbReference type="SUPFAM" id="SSF103473">
    <property type="entry name" value="MFS general substrate transporter"/>
    <property type="match status" value="1"/>
</dbReference>
<dbReference type="EMBL" id="BAABHK010000009">
    <property type="protein sequence ID" value="GAA4631290.1"/>
    <property type="molecule type" value="Genomic_DNA"/>
</dbReference>
<dbReference type="PANTHER" id="PTHR43683:SF1">
    <property type="entry name" value="MULTIDRUG EFFLUX PROTEIN YFMO"/>
    <property type="match status" value="1"/>
</dbReference>
<dbReference type="PANTHER" id="PTHR43683">
    <property type="entry name" value="MULTIDRUG EFFLUX PROTEIN YFMO"/>
    <property type="match status" value="1"/>
</dbReference>
<keyword evidence="1" id="KW-1133">Transmembrane helix</keyword>
<dbReference type="InterPro" id="IPR053200">
    <property type="entry name" value="YfmO-like"/>
</dbReference>
<gene>
    <name evidence="2" type="ORF">GCM10023196_060140</name>
</gene>
<reference evidence="3" key="1">
    <citation type="journal article" date="2019" name="Int. J. Syst. Evol. Microbiol.">
        <title>The Global Catalogue of Microorganisms (GCM) 10K type strain sequencing project: providing services to taxonomists for standard genome sequencing and annotation.</title>
        <authorList>
            <consortium name="The Broad Institute Genomics Platform"/>
            <consortium name="The Broad Institute Genome Sequencing Center for Infectious Disease"/>
            <person name="Wu L."/>
            <person name="Ma J."/>
        </authorList>
    </citation>
    <scope>NUCLEOTIDE SEQUENCE [LARGE SCALE GENOMIC DNA]</scope>
    <source>
        <strain evidence="3">JCM 17939</strain>
    </source>
</reference>
<accession>A0ABP8UKN1</accession>
<keyword evidence="1" id="KW-0812">Transmembrane</keyword>